<keyword evidence="1" id="KW-0472">Membrane</keyword>
<feature type="transmembrane region" description="Helical" evidence="1">
    <location>
        <begin position="41"/>
        <end position="64"/>
    </location>
</feature>
<dbReference type="Proteomes" id="UP000215914">
    <property type="component" value="Unassembled WGS sequence"/>
</dbReference>
<dbReference type="EMBL" id="MNCJ02000330">
    <property type="protein sequence ID" value="KAF5764038.1"/>
    <property type="molecule type" value="Genomic_DNA"/>
</dbReference>
<protein>
    <submittedName>
        <fullName evidence="2">Uncharacterized protein</fullName>
    </submittedName>
</protein>
<evidence type="ECO:0000313" key="2">
    <source>
        <dbReference type="EMBL" id="KAF5764038.1"/>
    </source>
</evidence>
<proteinExistence type="predicted"/>
<comment type="caution">
    <text evidence="2">The sequence shown here is derived from an EMBL/GenBank/DDBJ whole genome shotgun (WGS) entry which is preliminary data.</text>
</comment>
<accession>A0A9K3H2U6</accession>
<reference evidence="2" key="1">
    <citation type="journal article" date="2017" name="Nature">
        <title>The sunflower genome provides insights into oil metabolism, flowering and Asterid evolution.</title>
        <authorList>
            <person name="Badouin H."/>
            <person name="Gouzy J."/>
            <person name="Grassa C.J."/>
            <person name="Murat F."/>
            <person name="Staton S.E."/>
            <person name="Cottret L."/>
            <person name="Lelandais-Briere C."/>
            <person name="Owens G.L."/>
            <person name="Carrere S."/>
            <person name="Mayjonade B."/>
            <person name="Legrand L."/>
            <person name="Gill N."/>
            <person name="Kane N.C."/>
            <person name="Bowers J.E."/>
            <person name="Hubner S."/>
            <person name="Bellec A."/>
            <person name="Berard A."/>
            <person name="Berges H."/>
            <person name="Blanchet N."/>
            <person name="Boniface M.C."/>
            <person name="Brunel D."/>
            <person name="Catrice O."/>
            <person name="Chaidir N."/>
            <person name="Claudel C."/>
            <person name="Donnadieu C."/>
            <person name="Faraut T."/>
            <person name="Fievet G."/>
            <person name="Helmstetter N."/>
            <person name="King M."/>
            <person name="Knapp S.J."/>
            <person name="Lai Z."/>
            <person name="Le Paslier M.C."/>
            <person name="Lippi Y."/>
            <person name="Lorenzon L."/>
            <person name="Mandel J.R."/>
            <person name="Marage G."/>
            <person name="Marchand G."/>
            <person name="Marquand E."/>
            <person name="Bret-Mestries E."/>
            <person name="Morien E."/>
            <person name="Nambeesan S."/>
            <person name="Nguyen T."/>
            <person name="Pegot-Espagnet P."/>
            <person name="Pouilly N."/>
            <person name="Raftis F."/>
            <person name="Sallet E."/>
            <person name="Schiex T."/>
            <person name="Thomas J."/>
            <person name="Vandecasteele C."/>
            <person name="Vares D."/>
            <person name="Vear F."/>
            <person name="Vautrin S."/>
            <person name="Crespi M."/>
            <person name="Mangin B."/>
            <person name="Burke J.M."/>
            <person name="Salse J."/>
            <person name="Munos S."/>
            <person name="Vincourt P."/>
            <person name="Rieseberg L.H."/>
            <person name="Langlade N.B."/>
        </authorList>
    </citation>
    <scope>NUCLEOTIDE SEQUENCE</scope>
    <source>
        <tissue evidence="2">Leaves</tissue>
    </source>
</reference>
<keyword evidence="1" id="KW-0812">Transmembrane</keyword>
<keyword evidence="1" id="KW-1133">Transmembrane helix</keyword>
<sequence length="69" mass="8084">MHIFQQGMKMGVFYRGCWKMMSCKSCNLGRSLCTLFLIQQICLFPSWVVVCLLFLLKILSPFWLLNLGF</sequence>
<organism evidence="2 3">
    <name type="scientific">Helianthus annuus</name>
    <name type="common">Common sunflower</name>
    <dbReference type="NCBI Taxonomy" id="4232"/>
    <lineage>
        <taxon>Eukaryota</taxon>
        <taxon>Viridiplantae</taxon>
        <taxon>Streptophyta</taxon>
        <taxon>Embryophyta</taxon>
        <taxon>Tracheophyta</taxon>
        <taxon>Spermatophyta</taxon>
        <taxon>Magnoliopsida</taxon>
        <taxon>eudicotyledons</taxon>
        <taxon>Gunneridae</taxon>
        <taxon>Pentapetalae</taxon>
        <taxon>asterids</taxon>
        <taxon>campanulids</taxon>
        <taxon>Asterales</taxon>
        <taxon>Asteraceae</taxon>
        <taxon>Asteroideae</taxon>
        <taxon>Heliantheae alliance</taxon>
        <taxon>Heliantheae</taxon>
        <taxon>Helianthus</taxon>
    </lineage>
</organism>
<gene>
    <name evidence="2" type="ORF">HanXRQr2_Chr15g0687371</name>
</gene>
<name>A0A9K3H2U6_HELAN</name>
<evidence type="ECO:0000313" key="3">
    <source>
        <dbReference type="Proteomes" id="UP000215914"/>
    </source>
</evidence>
<reference evidence="2" key="2">
    <citation type="submission" date="2020-06" db="EMBL/GenBank/DDBJ databases">
        <title>Helianthus annuus Genome sequencing and assembly Release 2.</title>
        <authorList>
            <person name="Gouzy J."/>
            <person name="Langlade N."/>
            <person name="Munos S."/>
        </authorList>
    </citation>
    <scope>NUCLEOTIDE SEQUENCE</scope>
    <source>
        <tissue evidence="2">Leaves</tissue>
    </source>
</reference>
<evidence type="ECO:0000256" key="1">
    <source>
        <dbReference type="SAM" id="Phobius"/>
    </source>
</evidence>
<keyword evidence="3" id="KW-1185">Reference proteome</keyword>
<dbReference type="AlphaFoldDB" id="A0A9K3H2U6"/>
<dbReference type="Gramene" id="mRNA:HanXRQr2_Chr15g0687371">
    <property type="protein sequence ID" value="CDS:HanXRQr2_Chr15g0687371.1"/>
    <property type="gene ID" value="HanXRQr2_Chr15g0687371"/>
</dbReference>